<dbReference type="Proteomes" id="UP001066276">
    <property type="component" value="Chromosome 6"/>
</dbReference>
<proteinExistence type="predicted"/>
<keyword evidence="3" id="KW-1185">Reference proteome</keyword>
<dbReference type="EMBL" id="JANPWB010000010">
    <property type="protein sequence ID" value="KAJ1145607.1"/>
    <property type="molecule type" value="Genomic_DNA"/>
</dbReference>
<evidence type="ECO:0000313" key="2">
    <source>
        <dbReference type="EMBL" id="KAJ1145607.1"/>
    </source>
</evidence>
<organism evidence="2 3">
    <name type="scientific">Pleurodeles waltl</name>
    <name type="common">Iberian ribbed newt</name>
    <dbReference type="NCBI Taxonomy" id="8319"/>
    <lineage>
        <taxon>Eukaryota</taxon>
        <taxon>Metazoa</taxon>
        <taxon>Chordata</taxon>
        <taxon>Craniata</taxon>
        <taxon>Vertebrata</taxon>
        <taxon>Euteleostomi</taxon>
        <taxon>Amphibia</taxon>
        <taxon>Batrachia</taxon>
        <taxon>Caudata</taxon>
        <taxon>Salamandroidea</taxon>
        <taxon>Salamandridae</taxon>
        <taxon>Pleurodelinae</taxon>
        <taxon>Pleurodeles</taxon>
    </lineage>
</organism>
<gene>
    <name evidence="2" type="ORF">NDU88_011893</name>
</gene>
<name>A0AAV7R1S3_PLEWA</name>
<evidence type="ECO:0000313" key="3">
    <source>
        <dbReference type="Proteomes" id="UP001066276"/>
    </source>
</evidence>
<evidence type="ECO:0000256" key="1">
    <source>
        <dbReference type="SAM" id="MobiDB-lite"/>
    </source>
</evidence>
<sequence length="156" mass="16303">MEGLGAGPGRPGTGPKPGDSRTADPGRPGTGPKPGDSRTAGQQETLLLILDLQAPSAVWAPVPGSSEELDYLESRPGAFPAPANWRASDGAGGQAGAWPAGPLRRVWERGNRERFYSQEGGGERGTDPMTEQAALGTGLELLPPGPGQAWRWWLVL</sequence>
<protein>
    <submittedName>
        <fullName evidence="2">Uncharacterized protein</fullName>
    </submittedName>
</protein>
<feature type="region of interest" description="Disordered" evidence="1">
    <location>
        <begin position="1"/>
        <end position="46"/>
    </location>
</feature>
<comment type="caution">
    <text evidence="2">The sequence shown here is derived from an EMBL/GenBank/DDBJ whole genome shotgun (WGS) entry which is preliminary data.</text>
</comment>
<reference evidence="2" key="1">
    <citation type="journal article" date="2022" name="bioRxiv">
        <title>Sequencing and chromosome-scale assembly of the giantPleurodeles waltlgenome.</title>
        <authorList>
            <person name="Brown T."/>
            <person name="Elewa A."/>
            <person name="Iarovenko S."/>
            <person name="Subramanian E."/>
            <person name="Araus A.J."/>
            <person name="Petzold A."/>
            <person name="Susuki M."/>
            <person name="Suzuki K.-i.T."/>
            <person name="Hayashi T."/>
            <person name="Toyoda A."/>
            <person name="Oliveira C."/>
            <person name="Osipova E."/>
            <person name="Leigh N.D."/>
            <person name="Simon A."/>
            <person name="Yun M.H."/>
        </authorList>
    </citation>
    <scope>NUCLEOTIDE SEQUENCE</scope>
    <source>
        <strain evidence="2">20211129_DDA</strain>
        <tissue evidence="2">Liver</tissue>
    </source>
</reference>
<feature type="compositionally biased region" description="Gly residues" evidence="1">
    <location>
        <begin position="1"/>
        <end position="12"/>
    </location>
</feature>
<dbReference type="AlphaFoldDB" id="A0AAV7R1S3"/>
<accession>A0AAV7R1S3</accession>